<evidence type="ECO:0000256" key="2">
    <source>
        <dbReference type="SAM" id="Phobius"/>
    </source>
</evidence>
<organism evidence="3 4">
    <name type="scientific">Leptospira kmetyi</name>
    <dbReference type="NCBI Taxonomy" id="408139"/>
    <lineage>
        <taxon>Bacteria</taxon>
        <taxon>Pseudomonadati</taxon>
        <taxon>Spirochaetota</taxon>
        <taxon>Spirochaetia</taxon>
        <taxon>Leptospirales</taxon>
        <taxon>Leptospiraceae</taxon>
        <taxon>Leptospira</taxon>
    </lineage>
</organism>
<dbReference type="EMBL" id="NPDP01000063">
    <property type="protein sequence ID" value="PJZ27836.1"/>
    <property type="molecule type" value="Genomic_DNA"/>
</dbReference>
<feature type="non-terminal residue" evidence="3">
    <location>
        <position position="156"/>
    </location>
</feature>
<protein>
    <submittedName>
        <fullName evidence="3">Uncharacterized protein</fullName>
    </submittedName>
</protein>
<feature type="region of interest" description="Disordered" evidence="1">
    <location>
        <begin position="123"/>
        <end position="156"/>
    </location>
</feature>
<feature type="transmembrane region" description="Helical" evidence="2">
    <location>
        <begin position="6"/>
        <end position="22"/>
    </location>
</feature>
<gene>
    <name evidence="3" type="ORF">CH378_21065</name>
</gene>
<keyword evidence="2" id="KW-1133">Transmembrane helix</keyword>
<evidence type="ECO:0000313" key="4">
    <source>
        <dbReference type="Proteomes" id="UP000231919"/>
    </source>
</evidence>
<comment type="caution">
    <text evidence="3">The sequence shown here is derived from an EMBL/GenBank/DDBJ whole genome shotgun (WGS) entry which is preliminary data.</text>
</comment>
<feature type="compositionally biased region" description="Low complexity" evidence="1">
    <location>
        <begin position="91"/>
        <end position="102"/>
    </location>
</feature>
<name>A0ABX4N3H3_9LEPT</name>
<keyword evidence="4" id="KW-1185">Reference proteome</keyword>
<keyword evidence="2" id="KW-0812">Transmembrane</keyword>
<evidence type="ECO:0000256" key="1">
    <source>
        <dbReference type="SAM" id="MobiDB-lite"/>
    </source>
</evidence>
<accession>A0ABX4N3H3</accession>
<feature type="transmembrane region" description="Helical" evidence="2">
    <location>
        <begin position="59"/>
        <end position="80"/>
    </location>
</feature>
<sequence>MILFSISVLVFALFFLVLYPAFFRSRISFMGIVFLILSISFIAFVIFNGVTSVWDIVEYLSYFFMALGGFYFLKLLLGLFGPDFKRKRNENNSNDWSTSTDSGSLSHFGNSIDSENSNHSSFWDWIGGDSGDSGSSDGSDGGGDSGGGDGGGGDGG</sequence>
<reference evidence="3 4" key="1">
    <citation type="submission" date="2017-07" db="EMBL/GenBank/DDBJ databases">
        <title>Leptospira spp. isolated from tropical soils.</title>
        <authorList>
            <person name="Thibeaux R."/>
            <person name="Iraola G."/>
            <person name="Ferres I."/>
            <person name="Bierque E."/>
            <person name="Girault D."/>
            <person name="Soupe-Gilbert M.-E."/>
            <person name="Picardeau M."/>
            <person name="Goarant C."/>
        </authorList>
    </citation>
    <scope>NUCLEOTIDE SEQUENCE [LARGE SCALE GENOMIC DNA]</scope>
    <source>
        <strain evidence="3 4">JW2-C-B1</strain>
    </source>
</reference>
<proteinExistence type="predicted"/>
<dbReference type="Proteomes" id="UP000231919">
    <property type="component" value="Unassembled WGS sequence"/>
</dbReference>
<feature type="transmembrane region" description="Helical" evidence="2">
    <location>
        <begin position="29"/>
        <end position="47"/>
    </location>
</feature>
<feature type="region of interest" description="Disordered" evidence="1">
    <location>
        <begin position="89"/>
        <end position="110"/>
    </location>
</feature>
<evidence type="ECO:0000313" key="3">
    <source>
        <dbReference type="EMBL" id="PJZ27836.1"/>
    </source>
</evidence>
<keyword evidence="2" id="KW-0472">Membrane</keyword>
<feature type="compositionally biased region" description="Gly residues" evidence="1">
    <location>
        <begin position="139"/>
        <end position="156"/>
    </location>
</feature>